<accession>A0AAJ4TDR2</accession>
<organism evidence="1 2">
    <name type="scientific">Agrobacterium tumefaciens</name>
    <dbReference type="NCBI Taxonomy" id="358"/>
    <lineage>
        <taxon>Bacteria</taxon>
        <taxon>Pseudomonadati</taxon>
        <taxon>Pseudomonadota</taxon>
        <taxon>Alphaproteobacteria</taxon>
        <taxon>Hyphomicrobiales</taxon>
        <taxon>Rhizobiaceae</taxon>
        <taxon>Rhizobium/Agrobacterium group</taxon>
        <taxon>Agrobacterium</taxon>
        <taxon>Agrobacterium tumefaciens complex</taxon>
    </lineage>
</organism>
<dbReference type="EMBL" id="CP049221">
    <property type="protein sequence ID" value="QTG17308.1"/>
    <property type="molecule type" value="Genomic_DNA"/>
</dbReference>
<gene>
    <name evidence="1" type="ORF">G6M86_28910</name>
</gene>
<evidence type="ECO:0000313" key="1">
    <source>
        <dbReference type="EMBL" id="QTG17308.1"/>
    </source>
</evidence>
<reference evidence="1" key="1">
    <citation type="submission" date="2020-02" db="EMBL/GenBank/DDBJ databases">
        <title>Unexpected conservation and global transmission of agrobacterial virulence plasmids.</title>
        <authorList>
            <person name="Weisberg A.J."/>
            <person name="Davis E.W. II"/>
            <person name="Tabima J.R."/>
            <person name="Belcher M.S."/>
            <person name="Miller M."/>
            <person name="Kuo C.-H."/>
            <person name="Loper J.E."/>
            <person name="Grunwald N.J."/>
            <person name="Putnam M.L."/>
            <person name="Chang J.H."/>
        </authorList>
    </citation>
    <scope>NUCLEOTIDE SEQUENCE</scope>
    <source>
        <strain evidence="1">Q15/94</strain>
        <plasmid evidence="1">pQ15_94_4</plasmid>
    </source>
</reference>
<geneLocation type="plasmid" evidence="1 2">
    <name>pQ15_94_4</name>
</geneLocation>
<proteinExistence type="predicted"/>
<protein>
    <submittedName>
        <fullName evidence="1">Uncharacterized protein</fullName>
    </submittedName>
</protein>
<keyword evidence="1" id="KW-0614">Plasmid</keyword>
<name>A0AAJ4TDR2_AGRTU</name>
<sequence length="158" mass="18189">MEEQISHYMLRMGKFEFFLVSMDINLAHVNGANQAIMGVNWTRFAQLVEHYYPFAQFDFDRPPIRMFKETAPQFLVKSDHGGLKWDSDDVVIDSWDRLFTRSFAQLRNNIAHGNKALMPAAFTYERTGQFIAAGHALMDFVGQAIFNRGDWDGPIAFS</sequence>
<evidence type="ECO:0000313" key="2">
    <source>
        <dbReference type="Proteomes" id="UP000663946"/>
    </source>
</evidence>
<dbReference type="AlphaFoldDB" id="A0AAJ4TDR2"/>
<dbReference type="RefSeq" id="WP_333723012.1">
    <property type="nucleotide sequence ID" value="NZ_CP049221.1"/>
</dbReference>
<dbReference type="Proteomes" id="UP000663946">
    <property type="component" value="Plasmid pQ15_94_4"/>
</dbReference>